<dbReference type="GO" id="GO:0005829">
    <property type="term" value="C:cytosol"/>
    <property type="evidence" value="ECO:0007669"/>
    <property type="project" value="TreeGrafter"/>
</dbReference>
<dbReference type="PATRIC" id="fig|1191523.3.peg.2684"/>
<dbReference type="GO" id="GO:0000287">
    <property type="term" value="F:magnesium ion binding"/>
    <property type="evidence" value="ECO:0007669"/>
    <property type="project" value="UniProtKB-UniRule"/>
</dbReference>
<dbReference type="EC" id="6.1.1.6" evidence="11"/>
<dbReference type="InterPro" id="IPR018149">
    <property type="entry name" value="Lys-tRNA-synth_II_C"/>
</dbReference>
<feature type="binding site" evidence="11">
    <location>
        <position position="412"/>
    </location>
    <ligand>
        <name>Mg(2+)</name>
        <dbReference type="ChEBI" id="CHEBI:18420"/>
        <label>1</label>
    </ligand>
</feature>
<evidence type="ECO:0000256" key="12">
    <source>
        <dbReference type="RuleBase" id="RU000336"/>
    </source>
</evidence>
<dbReference type="InterPro" id="IPR012340">
    <property type="entry name" value="NA-bd_OB-fold"/>
</dbReference>
<dbReference type="InterPro" id="IPR004364">
    <property type="entry name" value="Aa-tRNA-synt_II"/>
</dbReference>
<dbReference type="Gene3D" id="2.40.50.140">
    <property type="entry name" value="Nucleic acid-binding proteins"/>
    <property type="match status" value="1"/>
</dbReference>
<keyword evidence="3 11" id="KW-0963">Cytoplasm</keyword>
<dbReference type="HAMAP" id="MF_00252">
    <property type="entry name" value="Lys_tRNA_synth_class2"/>
    <property type="match status" value="1"/>
</dbReference>
<dbReference type="Pfam" id="PF00152">
    <property type="entry name" value="tRNA-synt_2"/>
    <property type="match status" value="1"/>
</dbReference>
<dbReference type="Pfam" id="PF01336">
    <property type="entry name" value="tRNA_anti-codon"/>
    <property type="match status" value="1"/>
</dbReference>
<keyword evidence="15" id="KW-1185">Reference proteome</keyword>
<evidence type="ECO:0000256" key="3">
    <source>
        <dbReference type="ARBA" id="ARBA00022490"/>
    </source>
</evidence>
<evidence type="ECO:0000256" key="1">
    <source>
        <dbReference type="ARBA" id="ARBA00004496"/>
    </source>
</evidence>
<dbReference type="CDD" id="cd00775">
    <property type="entry name" value="LysRS_core"/>
    <property type="match status" value="1"/>
</dbReference>
<dbReference type="GO" id="GO:0005524">
    <property type="term" value="F:ATP binding"/>
    <property type="evidence" value="ECO:0007669"/>
    <property type="project" value="UniProtKB-UniRule"/>
</dbReference>
<dbReference type="FunFam" id="2.40.50.140:FF:000024">
    <property type="entry name" value="Lysine--tRNA ligase"/>
    <property type="match status" value="1"/>
</dbReference>
<keyword evidence="7 11" id="KW-0067">ATP-binding</keyword>
<evidence type="ECO:0000256" key="7">
    <source>
        <dbReference type="ARBA" id="ARBA00022840"/>
    </source>
</evidence>
<dbReference type="PANTHER" id="PTHR42918:SF15">
    <property type="entry name" value="LYSINE--TRNA LIGASE, CHLOROPLASTIC_MITOCHONDRIAL"/>
    <property type="match status" value="1"/>
</dbReference>
<keyword evidence="6 11" id="KW-0547">Nucleotide-binding</keyword>
<dbReference type="CDD" id="cd04322">
    <property type="entry name" value="LysRS_N"/>
    <property type="match status" value="1"/>
</dbReference>
<feature type="domain" description="Aminoacyl-transfer RNA synthetases class-II family profile" evidence="13">
    <location>
        <begin position="189"/>
        <end position="500"/>
    </location>
</feature>
<dbReference type="SUPFAM" id="SSF50249">
    <property type="entry name" value="Nucleic acid-binding proteins"/>
    <property type="match status" value="1"/>
</dbReference>
<keyword evidence="5 11" id="KW-0479">Metal-binding</keyword>
<keyword evidence="4 11" id="KW-0436">Ligase</keyword>
<dbReference type="PANTHER" id="PTHR42918">
    <property type="entry name" value="LYSYL-TRNA SYNTHETASE"/>
    <property type="match status" value="1"/>
</dbReference>
<comment type="subunit">
    <text evidence="11">Homodimer.</text>
</comment>
<evidence type="ECO:0000256" key="11">
    <source>
        <dbReference type="HAMAP-Rule" id="MF_00252"/>
    </source>
</evidence>
<reference evidence="14 15" key="1">
    <citation type="journal article" date="2013" name="PLoS ONE">
        <title>Genomic analysis of Melioribacter roseus, facultatively anaerobic organotrophic bacterium representing a novel deep lineage within Bacteriodetes/Chlorobi group.</title>
        <authorList>
            <person name="Kadnikov V.V."/>
            <person name="Mardanov A.V."/>
            <person name="Podosokorskaya O.A."/>
            <person name="Gavrilov S.N."/>
            <person name="Kublanov I.V."/>
            <person name="Beletsky A.V."/>
            <person name="Bonch-Osmolovskaya E.A."/>
            <person name="Ravin N.V."/>
        </authorList>
    </citation>
    <scope>NUCLEOTIDE SEQUENCE [LARGE SCALE GENOMIC DNA]</scope>
    <source>
        <strain evidence="15">JCM 17771 / P3M-2</strain>
    </source>
</reference>
<evidence type="ECO:0000256" key="4">
    <source>
        <dbReference type="ARBA" id="ARBA00022598"/>
    </source>
</evidence>
<comment type="catalytic activity">
    <reaction evidence="10 11 12">
        <text>tRNA(Lys) + L-lysine + ATP = L-lysyl-tRNA(Lys) + AMP + diphosphate</text>
        <dbReference type="Rhea" id="RHEA:20792"/>
        <dbReference type="Rhea" id="RHEA-COMP:9696"/>
        <dbReference type="Rhea" id="RHEA-COMP:9697"/>
        <dbReference type="ChEBI" id="CHEBI:30616"/>
        <dbReference type="ChEBI" id="CHEBI:32551"/>
        <dbReference type="ChEBI" id="CHEBI:33019"/>
        <dbReference type="ChEBI" id="CHEBI:78442"/>
        <dbReference type="ChEBI" id="CHEBI:78529"/>
        <dbReference type="ChEBI" id="CHEBI:456215"/>
        <dbReference type="EC" id="6.1.1.6"/>
    </reaction>
</comment>
<keyword evidence="8 11" id="KW-0648">Protein biosynthesis</keyword>
<dbReference type="Proteomes" id="UP000009011">
    <property type="component" value="Chromosome"/>
</dbReference>
<dbReference type="NCBIfam" id="NF001756">
    <property type="entry name" value="PRK00484.1"/>
    <property type="match status" value="1"/>
</dbReference>
<dbReference type="GO" id="GO:0004824">
    <property type="term" value="F:lysine-tRNA ligase activity"/>
    <property type="evidence" value="ECO:0007669"/>
    <property type="project" value="UniProtKB-UniRule"/>
</dbReference>
<dbReference type="HOGENOM" id="CLU_008255_6_0_10"/>
<dbReference type="FunFam" id="3.30.930.10:FF:000238">
    <property type="entry name" value="Lysine--tRNA ligase"/>
    <property type="match status" value="1"/>
</dbReference>
<dbReference type="InterPro" id="IPR006195">
    <property type="entry name" value="aa-tRNA-synth_II"/>
</dbReference>
<dbReference type="eggNOG" id="COG1190">
    <property type="taxonomic scope" value="Bacteria"/>
</dbReference>
<evidence type="ECO:0000256" key="6">
    <source>
        <dbReference type="ARBA" id="ARBA00022741"/>
    </source>
</evidence>
<dbReference type="PRINTS" id="PR00982">
    <property type="entry name" value="TRNASYNTHLYS"/>
</dbReference>
<dbReference type="Gene3D" id="3.30.930.10">
    <property type="entry name" value="Bira Bifunctional Protein, Domain 2"/>
    <property type="match status" value="1"/>
</dbReference>
<dbReference type="InterPro" id="IPR004365">
    <property type="entry name" value="NA-bd_OB_tRNA"/>
</dbReference>
<name>I6ZUT5_MELRP</name>
<gene>
    <name evidence="11" type="primary">lysS</name>
    <name evidence="14" type="ordered locus">MROS_2549</name>
</gene>
<evidence type="ECO:0000256" key="8">
    <source>
        <dbReference type="ARBA" id="ARBA00022917"/>
    </source>
</evidence>
<dbReference type="EMBL" id="CP003557">
    <property type="protein sequence ID" value="AFN75779.1"/>
    <property type="molecule type" value="Genomic_DNA"/>
</dbReference>
<feature type="binding site" evidence="11">
    <location>
        <position position="419"/>
    </location>
    <ligand>
        <name>Mg(2+)</name>
        <dbReference type="ChEBI" id="CHEBI:18420"/>
        <label>1</label>
    </ligand>
</feature>
<comment type="subcellular location">
    <subcellularLocation>
        <location evidence="1 11">Cytoplasm</location>
    </subcellularLocation>
</comment>
<evidence type="ECO:0000256" key="10">
    <source>
        <dbReference type="ARBA" id="ARBA00048573"/>
    </source>
</evidence>
<feature type="binding site" evidence="11">
    <location>
        <position position="419"/>
    </location>
    <ligand>
        <name>Mg(2+)</name>
        <dbReference type="ChEBI" id="CHEBI:18420"/>
        <label>2</label>
    </ligand>
</feature>
<accession>I6ZUT5</accession>
<dbReference type="GO" id="GO:0006430">
    <property type="term" value="P:lysyl-tRNA aminoacylation"/>
    <property type="evidence" value="ECO:0007669"/>
    <property type="project" value="UniProtKB-UniRule"/>
</dbReference>
<sequence>MENYNFEAEYNSLMKRRREELDELIKRGILPYAYSYDVDSYSSDIKQNYEKYEGKDVKVAGRIMALRRMGKATFAHIQDSRGRIQIYLKKDELGEMYDVFKLLDIGDIIGVAGFVFKTKTGEISVHAKSYQLLSKSLRPIPIAKEVIDENGNKIVYDQFADKELRYRQRYVDLIVNPEVKDVFIKRAQIITQIRKYLDENGLIEVETPILQPLYGGAAARPFITHHNALDIDLYLRIADELYLKRLIVGGFDGVYEISKDFRNEGMDKTHNPEFTMLELYVAYKDYEWMMDFVEKMVVELCNKVFGTTQFVIEGKEINFNPPWKRVSMVDKLLEVTGIDVLKASYDELVKALKERGVEPKGGESKGKLIDELFEITIQASLIQPTFVIDYPLELSPLAKKHRSKEGLVERFEGFVLGREICNAFSELNDPIDQRKRFEEQAKMREEGDEEAHQIDEDFIRALEYGMPPTAGLGVGIDRLVMLLTNQPSIRDVILFPQMKPEK</sequence>
<evidence type="ECO:0000313" key="14">
    <source>
        <dbReference type="EMBL" id="AFN75779.1"/>
    </source>
</evidence>
<organism evidence="14 15">
    <name type="scientific">Melioribacter roseus (strain DSM 23840 / JCM 17771 / VKM B-2668 / P3M-2)</name>
    <dbReference type="NCBI Taxonomy" id="1191523"/>
    <lineage>
        <taxon>Bacteria</taxon>
        <taxon>Pseudomonadati</taxon>
        <taxon>Ignavibacteriota</taxon>
        <taxon>Ignavibacteria</taxon>
        <taxon>Ignavibacteriales</taxon>
        <taxon>Melioribacteraceae</taxon>
        <taxon>Melioribacter</taxon>
    </lineage>
</organism>
<dbReference type="PROSITE" id="PS50862">
    <property type="entry name" value="AA_TRNA_LIGASE_II"/>
    <property type="match status" value="1"/>
</dbReference>
<dbReference type="InterPro" id="IPR044136">
    <property type="entry name" value="Lys-tRNA-ligase_II_N"/>
</dbReference>
<dbReference type="GO" id="GO:0000049">
    <property type="term" value="F:tRNA binding"/>
    <property type="evidence" value="ECO:0007669"/>
    <property type="project" value="TreeGrafter"/>
</dbReference>
<dbReference type="NCBIfam" id="TIGR00499">
    <property type="entry name" value="lysS_bact"/>
    <property type="match status" value="1"/>
</dbReference>
<protein>
    <recommendedName>
        <fullName evidence="11">Lysine--tRNA ligase</fullName>
        <ecNumber evidence="11">6.1.1.6</ecNumber>
    </recommendedName>
    <alternativeName>
        <fullName evidence="11">Lysyl-tRNA synthetase</fullName>
        <shortName evidence="11">LysRS</shortName>
    </alternativeName>
</protein>
<dbReference type="InterPro" id="IPR002313">
    <property type="entry name" value="Lys-tRNA-ligase_II"/>
</dbReference>
<proteinExistence type="inferred from homology"/>
<comment type="cofactor">
    <cofactor evidence="11 12">
        <name>Mg(2+)</name>
        <dbReference type="ChEBI" id="CHEBI:18420"/>
    </cofactor>
    <text evidence="11 12">Binds 3 Mg(2+) ions per subunit.</text>
</comment>
<dbReference type="InterPro" id="IPR045864">
    <property type="entry name" value="aa-tRNA-synth_II/BPL/LPL"/>
</dbReference>
<keyword evidence="9 11" id="KW-0030">Aminoacyl-tRNA synthetase</keyword>
<keyword evidence="11 12" id="KW-0460">Magnesium</keyword>
<dbReference type="KEGG" id="mro:MROS_2549"/>
<evidence type="ECO:0000259" key="13">
    <source>
        <dbReference type="PROSITE" id="PS50862"/>
    </source>
</evidence>
<dbReference type="AlphaFoldDB" id="I6ZUT5"/>
<evidence type="ECO:0000256" key="2">
    <source>
        <dbReference type="ARBA" id="ARBA00008226"/>
    </source>
</evidence>
<evidence type="ECO:0000256" key="5">
    <source>
        <dbReference type="ARBA" id="ARBA00022723"/>
    </source>
</evidence>
<dbReference type="STRING" id="1191523.MROS_2549"/>
<evidence type="ECO:0000256" key="9">
    <source>
        <dbReference type="ARBA" id="ARBA00023146"/>
    </source>
</evidence>
<evidence type="ECO:0000313" key="15">
    <source>
        <dbReference type="Proteomes" id="UP000009011"/>
    </source>
</evidence>
<dbReference type="SUPFAM" id="SSF55681">
    <property type="entry name" value="Class II aaRS and biotin synthetases"/>
    <property type="match status" value="1"/>
</dbReference>
<comment type="similarity">
    <text evidence="2 11">Belongs to the class-II aminoacyl-tRNA synthetase family.</text>
</comment>